<gene>
    <name evidence="3" type="ORF">OLC1_LOCUS14085</name>
</gene>
<dbReference type="Gene3D" id="3.30.420.10">
    <property type="entry name" value="Ribonuclease H-like superfamily/Ribonuclease H"/>
    <property type="match status" value="1"/>
</dbReference>
<dbReference type="GO" id="GO:0005634">
    <property type="term" value="C:nucleus"/>
    <property type="evidence" value="ECO:0007669"/>
    <property type="project" value="TreeGrafter"/>
</dbReference>
<evidence type="ECO:0000313" key="3">
    <source>
        <dbReference type="EMBL" id="CAI9105370.1"/>
    </source>
</evidence>
<protein>
    <submittedName>
        <fullName evidence="3">OLC1v1004278C1</fullName>
    </submittedName>
</protein>
<dbReference type="GO" id="GO:0005737">
    <property type="term" value="C:cytoplasm"/>
    <property type="evidence" value="ECO:0007669"/>
    <property type="project" value="TreeGrafter"/>
</dbReference>
<evidence type="ECO:0000256" key="2">
    <source>
        <dbReference type="ARBA" id="ARBA00022801"/>
    </source>
</evidence>
<keyword evidence="4" id="KW-1185">Reference proteome</keyword>
<reference evidence="3" key="1">
    <citation type="submission" date="2023-03" db="EMBL/GenBank/DDBJ databases">
        <authorList>
            <person name="Julca I."/>
        </authorList>
    </citation>
    <scope>NUCLEOTIDE SEQUENCE</scope>
</reference>
<sequence>MDIPLQFLLRMFVYDIDINGVKVKATLAKHDEVVENELSELKNSLMTTDFPVVGVDCKFGRNAPIGKDYDGFVPADNEWVPSLLALYVETRCLIIQLDRSFPSSLARFLNDENICFVGIKIDYHLECLKYHHHSLCKTSKAGDLTRYGVDIHDFAACVLKDPSLRYCLGLINLGRRIGVEIQEVDETISPPPSDWGAIVFSKEEVEYTVHDAYNCYLIGKKLLTSL</sequence>
<dbReference type="PANTHER" id="PTHR13620">
    <property type="entry name" value="3-5 EXONUCLEASE"/>
    <property type="match status" value="1"/>
</dbReference>
<organism evidence="3 4">
    <name type="scientific">Oldenlandia corymbosa var. corymbosa</name>
    <dbReference type="NCBI Taxonomy" id="529605"/>
    <lineage>
        <taxon>Eukaryota</taxon>
        <taxon>Viridiplantae</taxon>
        <taxon>Streptophyta</taxon>
        <taxon>Embryophyta</taxon>
        <taxon>Tracheophyta</taxon>
        <taxon>Spermatophyta</taxon>
        <taxon>Magnoliopsida</taxon>
        <taxon>eudicotyledons</taxon>
        <taxon>Gunneridae</taxon>
        <taxon>Pentapetalae</taxon>
        <taxon>asterids</taxon>
        <taxon>lamiids</taxon>
        <taxon>Gentianales</taxon>
        <taxon>Rubiaceae</taxon>
        <taxon>Rubioideae</taxon>
        <taxon>Spermacoceae</taxon>
        <taxon>Hedyotis-Oldenlandia complex</taxon>
        <taxon>Oldenlandia</taxon>
    </lineage>
</organism>
<proteinExistence type="predicted"/>
<dbReference type="InterPro" id="IPR012337">
    <property type="entry name" value="RNaseH-like_sf"/>
</dbReference>
<dbReference type="AlphaFoldDB" id="A0AAV1DBW0"/>
<keyword evidence="1" id="KW-0540">Nuclease</keyword>
<evidence type="ECO:0000313" key="4">
    <source>
        <dbReference type="Proteomes" id="UP001161247"/>
    </source>
</evidence>
<dbReference type="SUPFAM" id="SSF53098">
    <property type="entry name" value="Ribonuclease H-like"/>
    <property type="match status" value="1"/>
</dbReference>
<accession>A0AAV1DBW0</accession>
<keyword evidence="2" id="KW-0378">Hydrolase</keyword>
<dbReference type="InterPro" id="IPR036397">
    <property type="entry name" value="RNaseH_sf"/>
</dbReference>
<dbReference type="EMBL" id="OX459122">
    <property type="protein sequence ID" value="CAI9105370.1"/>
    <property type="molecule type" value="Genomic_DNA"/>
</dbReference>
<dbReference type="GO" id="GO:0003676">
    <property type="term" value="F:nucleic acid binding"/>
    <property type="evidence" value="ECO:0007669"/>
    <property type="project" value="InterPro"/>
</dbReference>
<dbReference type="Proteomes" id="UP001161247">
    <property type="component" value="Chromosome 5"/>
</dbReference>
<dbReference type="PANTHER" id="PTHR13620:SF121">
    <property type="entry name" value="EMB|CAB82946.1-RELATED"/>
    <property type="match status" value="1"/>
</dbReference>
<name>A0AAV1DBW0_OLDCO</name>
<dbReference type="GO" id="GO:0008408">
    <property type="term" value="F:3'-5' exonuclease activity"/>
    <property type="evidence" value="ECO:0007669"/>
    <property type="project" value="TreeGrafter"/>
</dbReference>
<evidence type="ECO:0000256" key="1">
    <source>
        <dbReference type="ARBA" id="ARBA00022722"/>
    </source>
</evidence>
<dbReference type="InterPro" id="IPR051132">
    <property type="entry name" value="3-5_Exonuclease_domain"/>
</dbReference>